<proteinExistence type="predicted"/>
<keyword evidence="1" id="KW-0732">Signal</keyword>
<gene>
    <name evidence="2" type="ORF">Bpfe_003950</name>
</gene>
<reference evidence="2" key="2">
    <citation type="submission" date="2023-04" db="EMBL/GenBank/DDBJ databases">
        <authorList>
            <person name="Bu L."/>
            <person name="Lu L."/>
            <person name="Laidemitt M.R."/>
            <person name="Zhang S.M."/>
            <person name="Mutuku M."/>
            <person name="Mkoji G."/>
            <person name="Steinauer M."/>
            <person name="Loker E.S."/>
        </authorList>
    </citation>
    <scope>NUCLEOTIDE SEQUENCE</scope>
    <source>
        <strain evidence="2">KasaAsao</strain>
        <tissue evidence="2">Whole Snail</tissue>
    </source>
</reference>
<evidence type="ECO:0000256" key="1">
    <source>
        <dbReference type="SAM" id="SignalP"/>
    </source>
</evidence>
<protein>
    <submittedName>
        <fullName evidence="2">Uncharacterized protein</fullName>
    </submittedName>
</protein>
<feature type="signal peptide" evidence="1">
    <location>
        <begin position="1"/>
        <end position="19"/>
    </location>
</feature>
<comment type="caution">
    <text evidence="2">The sequence shown here is derived from an EMBL/GenBank/DDBJ whole genome shotgun (WGS) entry which is preliminary data.</text>
</comment>
<dbReference type="EMBL" id="JASAOG010000010">
    <property type="protein sequence ID" value="KAK0066518.1"/>
    <property type="molecule type" value="Genomic_DNA"/>
</dbReference>
<name>A0AAD8C6E8_BIOPF</name>
<reference evidence="2" key="1">
    <citation type="journal article" date="2023" name="PLoS Negl. Trop. Dis.">
        <title>A genome sequence for Biomphalaria pfeifferi, the major vector snail for the human-infecting parasite Schistosoma mansoni.</title>
        <authorList>
            <person name="Bu L."/>
            <person name="Lu L."/>
            <person name="Laidemitt M.R."/>
            <person name="Zhang S.M."/>
            <person name="Mutuku M."/>
            <person name="Mkoji G."/>
            <person name="Steinauer M."/>
            <person name="Loker E.S."/>
        </authorList>
    </citation>
    <scope>NUCLEOTIDE SEQUENCE</scope>
    <source>
        <strain evidence="2">KasaAsao</strain>
    </source>
</reference>
<keyword evidence="3" id="KW-1185">Reference proteome</keyword>
<dbReference type="AlphaFoldDB" id="A0AAD8C6E8"/>
<evidence type="ECO:0000313" key="3">
    <source>
        <dbReference type="Proteomes" id="UP001233172"/>
    </source>
</evidence>
<dbReference type="Proteomes" id="UP001233172">
    <property type="component" value="Unassembled WGS sequence"/>
</dbReference>
<feature type="chain" id="PRO_5042006517" evidence="1">
    <location>
        <begin position="20"/>
        <end position="256"/>
    </location>
</feature>
<organism evidence="2 3">
    <name type="scientific">Biomphalaria pfeifferi</name>
    <name type="common">Bloodfluke planorb</name>
    <name type="synonym">Freshwater snail</name>
    <dbReference type="NCBI Taxonomy" id="112525"/>
    <lineage>
        <taxon>Eukaryota</taxon>
        <taxon>Metazoa</taxon>
        <taxon>Spiralia</taxon>
        <taxon>Lophotrochozoa</taxon>
        <taxon>Mollusca</taxon>
        <taxon>Gastropoda</taxon>
        <taxon>Heterobranchia</taxon>
        <taxon>Euthyneura</taxon>
        <taxon>Panpulmonata</taxon>
        <taxon>Hygrophila</taxon>
        <taxon>Lymnaeoidea</taxon>
        <taxon>Planorbidae</taxon>
        <taxon>Biomphalaria</taxon>
    </lineage>
</organism>
<evidence type="ECO:0000313" key="2">
    <source>
        <dbReference type="EMBL" id="KAK0066518.1"/>
    </source>
</evidence>
<sequence>MGFETTLTILAFTATLSCAQISRLIPDTDISATLLVGNSIYQPPRSNEYQLPNDVKRYTAFIESLESSNLRPNTTPSIKEVSVLLSNVTAIREIIDDRVTGDNTTVTRKLDLVNRVNADLSRSVSYINFLEPLTWYGNVMGCCPRYQSFQCGTTVESLRLPCMFYWPYGWCCPIQEVYIRKCNCKTCYKLCFNCIYSGTCVPRYTYQSYLSVCWNGWLWYSLYVFQTYLPTSCYCSNNVLCTMAAQEFNPIDRTQR</sequence>
<accession>A0AAD8C6E8</accession>